<sequence length="123" mass="13333">MRIISTPDAPAPGGHYSQAIEANGFVFVSGMLPGPPAAGETDSFERQVRATLGHCRRLLEASSRRLEDVVQVTAYIVGIEHWPQFNAIYAEVFGGHKPARAVVPVPCLHHDYLIEIQMVALGG</sequence>
<dbReference type="CDD" id="cd00448">
    <property type="entry name" value="YjgF_YER057c_UK114_family"/>
    <property type="match status" value="1"/>
</dbReference>
<protein>
    <submittedName>
        <fullName evidence="2">RidA family protein</fullName>
    </submittedName>
</protein>
<dbReference type="InterPro" id="IPR006175">
    <property type="entry name" value="YjgF/YER057c/UK114"/>
</dbReference>
<accession>A0A7Y6TV28</accession>
<keyword evidence="3" id="KW-1185">Reference proteome</keyword>
<dbReference type="GO" id="GO:0005829">
    <property type="term" value="C:cytosol"/>
    <property type="evidence" value="ECO:0007669"/>
    <property type="project" value="TreeGrafter"/>
</dbReference>
<comment type="similarity">
    <text evidence="1">Belongs to the RutC family.</text>
</comment>
<dbReference type="AlphaFoldDB" id="A0A7Y6TV28"/>
<gene>
    <name evidence="2" type="ORF">HQN59_02515</name>
</gene>
<dbReference type="Gene3D" id="3.30.1330.40">
    <property type="entry name" value="RutC-like"/>
    <property type="match status" value="1"/>
</dbReference>
<dbReference type="EMBL" id="JABWMJ010000001">
    <property type="protein sequence ID" value="NUZ04625.1"/>
    <property type="molecule type" value="Genomic_DNA"/>
</dbReference>
<dbReference type="Pfam" id="PF01042">
    <property type="entry name" value="Ribonuc_L-PSP"/>
    <property type="match status" value="1"/>
</dbReference>
<dbReference type="Proteomes" id="UP000529637">
    <property type="component" value="Unassembled WGS sequence"/>
</dbReference>
<evidence type="ECO:0000313" key="3">
    <source>
        <dbReference type="Proteomes" id="UP000529637"/>
    </source>
</evidence>
<dbReference type="PANTHER" id="PTHR11803:SF58">
    <property type="entry name" value="PROTEIN HMF1-RELATED"/>
    <property type="match status" value="1"/>
</dbReference>
<proteinExistence type="inferred from homology"/>
<evidence type="ECO:0000313" key="2">
    <source>
        <dbReference type="EMBL" id="NUZ04625.1"/>
    </source>
</evidence>
<comment type="caution">
    <text evidence="2">The sequence shown here is derived from an EMBL/GenBank/DDBJ whole genome shotgun (WGS) entry which is preliminary data.</text>
</comment>
<dbReference type="RefSeq" id="WP_176065719.1">
    <property type="nucleotide sequence ID" value="NZ_JABWMJ010000001.1"/>
</dbReference>
<organism evidence="2 3">
    <name type="scientific">Piscinibacter koreensis</name>
    <dbReference type="NCBI Taxonomy" id="2742824"/>
    <lineage>
        <taxon>Bacteria</taxon>
        <taxon>Pseudomonadati</taxon>
        <taxon>Pseudomonadota</taxon>
        <taxon>Betaproteobacteria</taxon>
        <taxon>Burkholderiales</taxon>
        <taxon>Sphaerotilaceae</taxon>
        <taxon>Piscinibacter</taxon>
    </lineage>
</organism>
<dbReference type="GO" id="GO:0019239">
    <property type="term" value="F:deaminase activity"/>
    <property type="evidence" value="ECO:0007669"/>
    <property type="project" value="TreeGrafter"/>
</dbReference>
<dbReference type="SUPFAM" id="SSF55298">
    <property type="entry name" value="YjgF-like"/>
    <property type="match status" value="1"/>
</dbReference>
<dbReference type="PANTHER" id="PTHR11803">
    <property type="entry name" value="2-IMINOBUTANOATE/2-IMINOPROPANOATE DEAMINASE RIDA"/>
    <property type="match status" value="1"/>
</dbReference>
<name>A0A7Y6TV28_9BURK</name>
<dbReference type="InterPro" id="IPR035959">
    <property type="entry name" value="RutC-like_sf"/>
</dbReference>
<evidence type="ECO:0000256" key="1">
    <source>
        <dbReference type="ARBA" id="ARBA00010552"/>
    </source>
</evidence>
<reference evidence="2 3" key="1">
    <citation type="submission" date="2020-06" db="EMBL/GenBank/DDBJ databases">
        <title>Schlegella sp. ID0723 isolated from air conditioner.</title>
        <authorList>
            <person name="Kim D.Y."/>
            <person name="Kim D.-U."/>
        </authorList>
    </citation>
    <scope>NUCLEOTIDE SEQUENCE [LARGE SCALE GENOMIC DNA]</scope>
    <source>
        <strain evidence="2 3">ID0723</strain>
    </source>
</reference>